<protein>
    <submittedName>
        <fullName evidence="1">Uncharacterized protein</fullName>
    </submittedName>
</protein>
<keyword evidence="2" id="KW-1185">Reference proteome</keyword>
<name>A0ACB7XN62_9ERIC</name>
<evidence type="ECO:0000313" key="2">
    <source>
        <dbReference type="Proteomes" id="UP000828048"/>
    </source>
</evidence>
<organism evidence="1 2">
    <name type="scientific">Vaccinium darrowii</name>
    <dbReference type="NCBI Taxonomy" id="229202"/>
    <lineage>
        <taxon>Eukaryota</taxon>
        <taxon>Viridiplantae</taxon>
        <taxon>Streptophyta</taxon>
        <taxon>Embryophyta</taxon>
        <taxon>Tracheophyta</taxon>
        <taxon>Spermatophyta</taxon>
        <taxon>Magnoliopsida</taxon>
        <taxon>eudicotyledons</taxon>
        <taxon>Gunneridae</taxon>
        <taxon>Pentapetalae</taxon>
        <taxon>asterids</taxon>
        <taxon>Ericales</taxon>
        <taxon>Ericaceae</taxon>
        <taxon>Vaccinioideae</taxon>
        <taxon>Vaccinieae</taxon>
        <taxon>Vaccinium</taxon>
    </lineage>
</organism>
<reference evidence="1 2" key="1">
    <citation type="journal article" date="2021" name="Hortic Res">
        <title>High-quality reference genome and annotation aids understanding of berry development for evergreen blueberry (Vaccinium darrowii).</title>
        <authorList>
            <person name="Yu J."/>
            <person name="Hulse-Kemp A.M."/>
            <person name="Babiker E."/>
            <person name="Staton M."/>
        </authorList>
    </citation>
    <scope>NUCLEOTIDE SEQUENCE [LARGE SCALE GENOMIC DNA]</scope>
    <source>
        <strain evidence="2">cv. NJ 8807/NJ 8810</strain>
        <tissue evidence="1">Young leaf</tissue>
    </source>
</reference>
<comment type="caution">
    <text evidence="1">The sequence shown here is derived from an EMBL/GenBank/DDBJ whole genome shotgun (WGS) entry which is preliminary data.</text>
</comment>
<sequence>MEFLELVHVHTLHSDGCKLHCNCIRRRHRELRWGLGICVAANVVGLVVFVVGTQFYRHVKPKGSPFTGFARVVVAAVRKRNVVVSKKSEDYYHRADYGEVNLVAATPTDTFK</sequence>
<dbReference type="Proteomes" id="UP000828048">
    <property type="component" value="Chromosome 1"/>
</dbReference>
<gene>
    <name evidence="1" type="ORF">Vadar_004450</name>
</gene>
<proteinExistence type="predicted"/>
<dbReference type="EMBL" id="CM037151">
    <property type="protein sequence ID" value="KAH7842363.1"/>
    <property type="molecule type" value="Genomic_DNA"/>
</dbReference>
<evidence type="ECO:0000313" key="1">
    <source>
        <dbReference type="EMBL" id="KAH7842363.1"/>
    </source>
</evidence>
<accession>A0ACB7XN62</accession>